<organism evidence="1 2">
    <name type="scientific">Lactuca sativa</name>
    <name type="common">Garden lettuce</name>
    <dbReference type="NCBI Taxonomy" id="4236"/>
    <lineage>
        <taxon>Eukaryota</taxon>
        <taxon>Viridiplantae</taxon>
        <taxon>Streptophyta</taxon>
        <taxon>Embryophyta</taxon>
        <taxon>Tracheophyta</taxon>
        <taxon>Spermatophyta</taxon>
        <taxon>Magnoliopsida</taxon>
        <taxon>eudicotyledons</taxon>
        <taxon>Gunneridae</taxon>
        <taxon>Pentapetalae</taxon>
        <taxon>asterids</taxon>
        <taxon>campanulids</taxon>
        <taxon>Asterales</taxon>
        <taxon>Asteraceae</taxon>
        <taxon>Cichorioideae</taxon>
        <taxon>Cichorieae</taxon>
        <taxon>Lactucinae</taxon>
        <taxon>Lactuca</taxon>
    </lineage>
</organism>
<evidence type="ECO:0000313" key="1">
    <source>
        <dbReference type="EMBL" id="KAJ0222595.1"/>
    </source>
</evidence>
<accession>A0A9R1XPI8</accession>
<protein>
    <submittedName>
        <fullName evidence="1">Uncharacterized protein</fullName>
    </submittedName>
</protein>
<name>A0A9R1XPI8_LACSA</name>
<dbReference type="AlphaFoldDB" id="A0A9R1XPI8"/>
<reference evidence="1 2" key="1">
    <citation type="journal article" date="2017" name="Nat. Commun.">
        <title>Genome assembly with in vitro proximity ligation data and whole-genome triplication in lettuce.</title>
        <authorList>
            <person name="Reyes-Chin-Wo S."/>
            <person name="Wang Z."/>
            <person name="Yang X."/>
            <person name="Kozik A."/>
            <person name="Arikit S."/>
            <person name="Song C."/>
            <person name="Xia L."/>
            <person name="Froenicke L."/>
            <person name="Lavelle D.O."/>
            <person name="Truco M.J."/>
            <person name="Xia R."/>
            <person name="Zhu S."/>
            <person name="Xu C."/>
            <person name="Xu H."/>
            <person name="Xu X."/>
            <person name="Cox K."/>
            <person name="Korf I."/>
            <person name="Meyers B.C."/>
            <person name="Michelmore R.W."/>
        </authorList>
    </citation>
    <scope>NUCLEOTIDE SEQUENCE [LARGE SCALE GENOMIC DNA]</scope>
    <source>
        <strain evidence="2">cv. Salinas</strain>
        <tissue evidence="1">Seedlings</tissue>
    </source>
</reference>
<dbReference type="Proteomes" id="UP000235145">
    <property type="component" value="Unassembled WGS sequence"/>
</dbReference>
<evidence type="ECO:0000313" key="2">
    <source>
        <dbReference type="Proteomes" id="UP000235145"/>
    </source>
</evidence>
<keyword evidence="2" id="KW-1185">Reference proteome</keyword>
<comment type="caution">
    <text evidence="1">The sequence shown here is derived from an EMBL/GenBank/DDBJ whole genome shotgun (WGS) entry which is preliminary data.</text>
</comment>
<gene>
    <name evidence="1" type="ORF">LSAT_V11C200088860</name>
</gene>
<proteinExistence type="predicted"/>
<dbReference type="EMBL" id="NBSK02000002">
    <property type="protein sequence ID" value="KAJ0222595.1"/>
    <property type="molecule type" value="Genomic_DNA"/>
</dbReference>
<sequence>MVMLRKSLHAATYWLNSDFQYDQESFCKKPKVVVGFIDMIECYDSVCTISGLTLIGQLNLFRENEDSFSRTLVFASQILLIQSILIFVSRLKDNKKSYDTLNYKSIDKIDF</sequence>